<accession>A0AAV7X425</accession>
<sequence length="210" mass="24170">MLSRTCCTRTEQDHKVFEQRRSLLLLVFFRVALACCPSQCLKRLKIERRCCTCSHIFSSDDGFLHHITVGQAPVRTTAAWNVPLLPPSSLSTLCRVGGKRLSLWKTSLAPVRTTAAWNVPLLPPSSLSTLCRVGGKRFSLRKTRWRMRCSRRRVRWYSVLECLHFNSRRQPRTAGIASRLLFSAHTPRRDPTVFGRSEFDPPVPLCRRHR</sequence>
<dbReference type="AlphaFoldDB" id="A0AAV7X425"/>
<protein>
    <recommendedName>
        <fullName evidence="3">Secreted protein</fullName>
    </recommendedName>
</protein>
<proteinExistence type="predicted"/>
<name>A0AAV7X425_9NEOP</name>
<reference evidence="1" key="1">
    <citation type="submission" date="2022-12" db="EMBL/GenBank/DDBJ databases">
        <title>Chromosome-level genome assembly of the bean flower thrips Megalurothrips usitatus.</title>
        <authorList>
            <person name="Ma L."/>
            <person name="Liu Q."/>
            <person name="Li H."/>
            <person name="Cai W."/>
        </authorList>
    </citation>
    <scope>NUCLEOTIDE SEQUENCE</scope>
    <source>
        <strain evidence="1">Cailab_2022a</strain>
    </source>
</reference>
<dbReference type="EMBL" id="JAPTSV010000747">
    <property type="protein sequence ID" value="KAJ1519173.1"/>
    <property type="molecule type" value="Genomic_DNA"/>
</dbReference>
<dbReference type="Proteomes" id="UP001075354">
    <property type="component" value="Unassembled WGS sequence"/>
</dbReference>
<gene>
    <name evidence="1" type="ORF">ONE63_011229</name>
</gene>
<evidence type="ECO:0000313" key="2">
    <source>
        <dbReference type="Proteomes" id="UP001075354"/>
    </source>
</evidence>
<evidence type="ECO:0008006" key="3">
    <source>
        <dbReference type="Google" id="ProtNLM"/>
    </source>
</evidence>
<organism evidence="1 2">
    <name type="scientific">Megalurothrips usitatus</name>
    <name type="common">bean blossom thrips</name>
    <dbReference type="NCBI Taxonomy" id="439358"/>
    <lineage>
        <taxon>Eukaryota</taxon>
        <taxon>Metazoa</taxon>
        <taxon>Ecdysozoa</taxon>
        <taxon>Arthropoda</taxon>
        <taxon>Hexapoda</taxon>
        <taxon>Insecta</taxon>
        <taxon>Pterygota</taxon>
        <taxon>Neoptera</taxon>
        <taxon>Paraneoptera</taxon>
        <taxon>Thysanoptera</taxon>
        <taxon>Terebrantia</taxon>
        <taxon>Thripoidea</taxon>
        <taxon>Thripidae</taxon>
        <taxon>Megalurothrips</taxon>
    </lineage>
</organism>
<keyword evidence="2" id="KW-1185">Reference proteome</keyword>
<comment type="caution">
    <text evidence="1">The sequence shown here is derived from an EMBL/GenBank/DDBJ whole genome shotgun (WGS) entry which is preliminary data.</text>
</comment>
<evidence type="ECO:0000313" key="1">
    <source>
        <dbReference type="EMBL" id="KAJ1519173.1"/>
    </source>
</evidence>